<feature type="compositionally biased region" description="Acidic residues" evidence="1">
    <location>
        <begin position="607"/>
        <end position="629"/>
    </location>
</feature>
<sequence length="677" mass="74116">MAVGNEIQRPQCQLPERVFAAGDEPNGVRVTPYHKASGIRQILNALDPDEVEKIRASPFGKLVEIADKPRFSGRFGRYIISRQLKVAKKHEAWFLFAGKPIRFSLREFTYVTGLNCKRFPKRLKKRSIPSMTQKPYWGELFGTLKDVPVSSVVKMLKKRTVIDPEIRLKLAYLSLLASVILPTTHNPRISQDHAELIKDLGAFIEYPWGRISFDMLMSSIKERNVVSLSQNTITLKGFVLALQLVMIECVPALTEVVQDGSSSGSDGEGGEDEDNLEAEEGGKKSISPGHARDTDAAEKALVHSVIDAVNGGSYVGEEYDWTDDEEDVGVRNMVDLIDQRFPFSNPCFVGGASTEDVRRIRIESKAELRNRKTVKTKTTSTPHVPDGFDADWLASIVREKLKEDTMHLLTNISTLQESFNGFKTTVLTTLKDVCGKLEENASKLASLSADICNMSAMGLTAPNSQANPPTGSPSQQTDVANIISQAMQFGNRESNSIASGNQNGGSSSVAVTGGLVDRNTIHHGTDDHNIGQTANHGNATTPTRPEAKESRHVTFSTDTDLTLDPDLLFPNPTFSLGLTQEARVLGANNTTLTTTTGLEGGDKENGEGSEQESGDEDISEASEEDEACEENAVINEEGETAEEANGKRCDREKQEAEDTTDGPFGRVSMRQRFLESC</sequence>
<feature type="region of interest" description="Disordered" evidence="1">
    <location>
        <begin position="587"/>
        <end position="670"/>
    </location>
</feature>
<name>A0A9W3DDK8_RAPSA</name>
<evidence type="ECO:0000313" key="4">
    <source>
        <dbReference type="RefSeq" id="XP_056861955.1"/>
    </source>
</evidence>
<dbReference type="AlphaFoldDB" id="A0A9W3DDK8"/>
<proteinExistence type="predicted"/>
<organism evidence="3 4">
    <name type="scientific">Raphanus sativus</name>
    <name type="common">Radish</name>
    <name type="synonym">Raphanus raphanistrum var. sativus</name>
    <dbReference type="NCBI Taxonomy" id="3726"/>
    <lineage>
        <taxon>Eukaryota</taxon>
        <taxon>Viridiplantae</taxon>
        <taxon>Streptophyta</taxon>
        <taxon>Embryophyta</taxon>
        <taxon>Tracheophyta</taxon>
        <taxon>Spermatophyta</taxon>
        <taxon>Magnoliopsida</taxon>
        <taxon>eudicotyledons</taxon>
        <taxon>Gunneridae</taxon>
        <taxon>Pentapetalae</taxon>
        <taxon>rosids</taxon>
        <taxon>malvids</taxon>
        <taxon>Brassicales</taxon>
        <taxon>Brassicaceae</taxon>
        <taxon>Brassiceae</taxon>
        <taxon>Raphanus</taxon>
    </lineage>
</organism>
<dbReference type="PANTHER" id="PTHR48449:SF2">
    <property type="entry name" value="UBIQUITIN-LIKE PROTEASE FAMILY PROFILE DOMAIN-CONTAINING PROTEIN"/>
    <property type="match status" value="1"/>
</dbReference>
<feature type="compositionally biased region" description="Polar residues" evidence="1">
    <location>
        <begin position="530"/>
        <end position="543"/>
    </location>
</feature>
<accession>A0A9W3DDK8</accession>
<dbReference type="RefSeq" id="XP_056861955.1">
    <property type="nucleotide sequence ID" value="XM_057005975.1"/>
</dbReference>
<dbReference type="KEGG" id="rsz:130509782"/>
<feature type="domain" description="DUF1985" evidence="2">
    <location>
        <begin position="80"/>
        <end position="219"/>
    </location>
</feature>
<evidence type="ECO:0000256" key="1">
    <source>
        <dbReference type="SAM" id="MobiDB-lite"/>
    </source>
</evidence>
<protein>
    <submittedName>
        <fullName evidence="4">Uncharacterized protein LOC130509782</fullName>
    </submittedName>
</protein>
<feature type="region of interest" description="Disordered" evidence="1">
    <location>
        <begin position="258"/>
        <end position="294"/>
    </location>
</feature>
<dbReference type="OrthoDB" id="1114298at2759"/>
<keyword evidence="3" id="KW-1185">Reference proteome</keyword>
<feature type="compositionally biased region" description="Acidic residues" evidence="1">
    <location>
        <begin position="268"/>
        <end position="279"/>
    </location>
</feature>
<dbReference type="PANTHER" id="PTHR48449">
    <property type="entry name" value="DUF1985 DOMAIN-CONTAINING PROTEIN"/>
    <property type="match status" value="1"/>
</dbReference>
<evidence type="ECO:0000259" key="2">
    <source>
        <dbReference type="Pfam" id="PF09331"/>
    </source>
</evidence>
<reference evidence="4" key="2">
    <citation type="submission" date="2025-08" db="UniProtKB">
        <authorList>
            <consortium name="RefSeq"/>
        </authorList>
    </citation>
    <scope>IDENTIFICATION</scope>
    <source>
        <tissue evidence="4">Leaf</tissue>
    </source>
</reference>
<dbReference type="Proteomes" id="UP000504610">
    <property type="component" value="Chromosome 3"/>
</dbReference>
<dbReference type="InterPro" id="IPR015410">
    <property type="entry name" value="DUF1985"/>
</dbReference>
<reference evidence="3" key="1">
    <citation type="journal article" date="2019" name="Database">
        <title>The radish genome database (RadishGD): an integrated information resource for radish genomics.</title>
        <authorList>
            <person name="Yu H.J."/>
            <person name="Baek S."/>
            <person name="Lee Y.J."/>
            <person name="Cho A."/>
            <person name="Mun J.H."/>
        </authorList>
    </citation>
    <scope>NUCLEOTIDE SEQUENCE [LARGE SCALE GENOMIC DNA]</scope>
    <source>
        <strain evidence="3">cv. WK10039</strain>
    </source>
</reference>
<dbReference type="Pfam" id="PF09331">
    <property type="entry name" value="DUF1985"/>
    <property type="match status" value="1"/>
</dbReference>
<dbReference type="GeneID" id="130509782"/>
<feature type="region of interest" description="Disordered" evidence="1">
    <location>
        <begin position="518"/>
        <end position="562"/>
    </location>
</feature>
<feature type="compositionally biased region" description="Basic and acidic residues" evidence="1">
    <location>
        <begin position="519"/>
        <end position="529"/>
    </location>
</feature>
<feature type="compositionally biased region" description="Basic and acidic residues" evidence="1">
    <location>
        <begin position="644"/>
        <end position="656"/>
    </location>
</feature>
<gene>
    <name evidence="4" type="primary">LOC130509782</name>
</gene>
<evidence type="ECO:0000313" key="3">
    <source>
        <dbReference type="Proteomes" id="UP000504610"/>
    </source>
</evidence>